<organism evidence="1 2">
    <name type="scientific">Portunus trituberculatus</name>
    <name type="common">Swimming crab</name>
    <name type="synonym">Neptunus trituberculatus</name>
    <dbReference type="NCBI Taxonomy" id="210409"/>
    <lineage>
        <taxon>Eukaryota</taxon>
        <taxon>Metazoa</taxon>
        <taxon>Ecdysozoa</taxon>
        <taxon>Arthropoda</taxon>
        <taxon>Crustacea</taxon>
        <taxon>Multicrustacea</taxon>
        <taxon>Malacostraca</taxon>
        <taxon>Eumalacostraca</taxon>
        <taxon>Eucarida</taxon>
        <taxon>Decapoda</taxon>
        <taxon>Pleocyemata</taxon>
        <taxon>Brachyura</taxon>
        <taxon>Eubrachyura</taxon>
        <taxon>Portunoidea</taxon>
        <taxon>Portunidae</taxon>
        <taxon>Portuninae</taxon>
        <taxon>Portunus</taxon>
    </lineage>
</organism>
<gene>
    <name evidence="1" type="ORF">E2C01_045795</name>
</gene>
<keyword evidence="2" id="KW-1185">Reference proteome</keyword>
<proteinExistence type="predicted"/>
<dbReference type="EMBL" id="VSRR010010519">
    <property type="protein sequence ID" value="MPC51937.1"/>
    <property type="molecule type" value="Genomic_DNA"/>
</dbReference>
<comment type="caution">
    <text evidence="1">The sequence shown here is derived from an EMBL/GenBank/DDBJ whole genome shotgun (WGS) entry which is preliminary data.</text>
</comment>
<name>A0A5B7G2Z7_PORTR</name>
<evidence type="ECO:0000313" key="1">
    <source>
        <dbReference type="EMBL" id="MPC51937.1"/>
    </source>
</evidence>
<evidence type="ECO:0000313" key="2">
    <source>
        <dbReference type="Proteomes" id="UP000324222"/>
    </source>
</evidence>
<dbReference type="Proteomes" id="UP000324222">
    <property type="component" value="Unassembled WGS sequence"/>
</dbReference>
<sequence>MVIFPGDRRGS</sequence>
<protein>
    <submittedName>
        <fullName evidence="1">Uncharacterized protein</fullName>
    </submittedName>
</protein>
<reference evidence="1 2" key="1">
    <citation type="submission" date="2019-05" db="EMBL/GenBank/DDBJ databases">
        <title>Another draft genome of Portunus trituberculatus and its Hox gene families provides insights of decapod evolution.</title>
        <authorList>
            <person name="Jeong J.-H."/>
            <person name="Song I."/>
            <person name="Kim S."/>
            <person name="Choi T."/>
            <person name="Kim D."/>
            <person name="Ryu S."/>
            <person name="Kim W."/>
        </authorList>
    </citation>
    <scope>NUCLEOTIDE SEQUENCE [LARGE SCALE GENOMIC DNA]</scope>
    <source>
        <tissue evidence="1">Muscle</tissue>
    </source>
</reference>
<accession>A0A5B7G2Z7</accession>